<comment type="caution">
    <text evidence="1">The sequence shown here is derived from an EMBL/GenBank/DDBJ whole genome shotgun (WGS) entry which is preliminary data.</text>
</comment>
<sequence>LVEVSNQVATITLNRPERGNALTSEMVTEFLNIFTKIEDDTSIRIIVITGAGKFFCTGLDLQISSTIPEELSNIFEIGYRFYKTIKDCPKPVIAKINGPALGGGLGLVFTTDIRITLKDAYFSFPEVKRGVVPAIISRYVVPEIGLFKAKQYMLTGELHDIQDCSNLLPHLHFCLLYL</sequence>
<accession>A0ACA9RBL0</accession>
<keyword evidence="2" id="KW-1185">Reference proteome</keyword>
<evidence type="ECO:0000313" key="2">
    <source>
        <dbReference type="Proteomes" id="UP000789920"/>
    </source>
</evidence>
<reference evidence="1" key="1">
    <citation type="submission" date="2021-06" db="EMBL/GenBank/DDBJ databases">
        <authorList>
            <person name="Kallberg Y."/>
            <person name="Tangrot J."/>
            <person name="Rosling A."/>
        </authorList>
    </citation>
    <scope>NUCLEOTIDE SEQUENCE</scope>
    <source>
        <strain evidence="1">MA461A</strain>
    </source>
</reference>
<evidence type="ECO:0000313" key="1">
    <source>
        <dbReference type="EMBL" id="CAG8785455.1"/>
    </source>
</evidence>
<name>A0ACA9RBL0_9GLOM</name>
<dbReference type="Proteomes" id="UP000789920">
    <property type="component" value="Unassembled WGS sequence"/>
</dbReference>
<feature type="non-terminal residue" evidence="1">
    <location>
        <position position="1"/>
    </location>
</feature>
<gene>
    <name evidence="1" type="ORF">RPERSI_LOCUS18222</name>
</gene>
<dbReference type="EMBL" id="CAJVQC010047947">
    <property type="protein sequence ID" value="CAG8785455.1"/>
    <property type="molecule type" value="Genomic_DNA"/>
</dbReference>
<proteinExistence type="predicted"/>
<organism evidence="1 2">
    <name type="scientific">Racocetra persica</name>
    <dbReference type="NCBI Taxonomy" id="160502"/>
    <lineage>
        <taxon>Eukaryota</taxon>
        <taxon>Fungi</taxon>
        <taxon>Fungi incertae sedis</taxon>
        <taxon>Mucoromycota</taxon>
        <taxon>Glomeromycotina</taxon>
        <taxon>Glomeromycetes</taxon>
        <taxon>Diversisporales</taxon>
        <taxon>Gigasporaceae</taxon>
        <taxon>Racocetra</taxon>
    </lineage>
</organism>
<protein>
    <submittedName>
        <fullName evidence="1">16465_t:CDS:1</fullName>
    </submittedName>
</protein>